<dbReference type="InterPro" id="IPR011042">
    <property type="entry name" value="6-blade_b-propeller_TolB-like"/>
</dbReference>
<dbReference type="SUPFAM" id="SSF50952">
    <property type="entry name" value="Soluble quinoprotein glucose dehydrogenase"/>
    <property type="match status" value="1"/>
</dbReference>
<reference evidence="3 4" key="1">
    <citation type="submission" date="2020-03" db="EMBL/GenBank/DDBJ databases">
        <title>Genomic Encyclopedia of Type Strains, Phase IV (KMG-IV): sequencing the most valuable type-strain genomes for metagenomic binning, comparative biology and taxonomic classification.</title>
        <authorList>
            <person name="Goeker M."/>
        </authorList>
    </citation>
    <scope>NUCLEOTIDE SEQUENCE [LARGE SCALE GENOMIC DNA]</scope>
    <source>
        <strain evidence="3 4">DSM 19867</strain>
    </source>
</reference>
<dbReference type="AlphaFoldDB" id="A0A846MYE4"/>
<dbReference type="Gene3D" id="2.120.10.30">
    <property type="entry name" value="TolB, C-terminal domain"/>
    <property type="match status" value="1"/>
</dbReference>
<dbReference type="PANTHER" id="PTHR33546">
    <property type="entry name" value="LARGE, MULTIFUNCTIONAL SECRETED PROTEIN-RELATED"/>
    <property type="match status" value="1"/>
</dbReference>
<accession>A0A846MYE4</accession>
<keyword evidence="1" id="KW-0732">Signal</keyword>
<evidence type="ECO:0000313" key="3">
    <source>
        <dbReference type="EMBL" id="NIK88225.1"/>
    </source>
</evidence>
<keyword evidence="4" id="KW-1185">Reference proteome</keyword>
<organism evidence="3 4">
    <name type="scientific">Rhizomicrobium palustre</name>
    <dbReference type="NCBI Taxonomy" id="189966"/>
    <lineage>
        <taxon>Bacteria</taxon>
        <taxon>Pseudomonadati</taxon>
        <taxon>Pseudomonadota</taxon>
        <taxon>Alphaproteobacteria</taxon>
        <taxon>Micropepsales</taxon>
        <taxon>Micropepsaceae</taxon>
        <taxon>Rhizomicrobium</taxon>
    </lineage>
</organism>
<evidence type="ECO:0000313" key="4">
    <source>
        <dbReference type="Proteomes" id="UP000570514"/>
    </source>
</evidence>
<protein>
    <submittedName>
        <fullName evidence="3">Glucose/arabinose dehydrogenase</fullName>
    </submittedName>
</protein>
<dbReference type="InterPro" id="IPR054539">
    <property type="entry name" value="Beta-prop_PDH"/>
</dbReference>
<dbReference type="RefSeq" id="WP_167082417.1">
    <property type="nucleotide sequence ID" value="NZ_BAAADC010000001.1"/>
</dbReference>
<proteinExistence type="predicted"/>
<evidence type="ECO:0000256" key="1">
    <source>
        <dbReference type="SAM" id="SignalP"/>
    </source>
</evidence>
<sequence length="396" mass="41994">MILGFKAKFLRVSLAATAIVGVPAFSADAPGQRFSISPASLPAPYATPGVANNSQVIPRPAGALPQVPKGFSVEPYVTGLSNPRFMALGPAGEIFLTESGANKVTVITNGKPATFLEGFNRPSGIAVHQGALYIGDLDAVWRIDLKTKAKTRITKDSFGGNSGHTTRDITFGPDGTLYLAIGSASNVAEENAPRASVQVVGKDGHLKPFATGTRNPVGIAIYPGSNTLYATVNERDGLGDGLPPDYLSSLKQGDFLGWPYAYIGKHPDPDYGSKRPELVAKTKTPEVLFQPHSAPLALAFYEGSQFPAEYKGNAFVALHGSWNAGKPTGYKVVRVKFANGKPENAYENFVTGFWAKGGEPAEVWGRPAGLVVDKDGSLLIADDAGKTIWRVRYSGR</sequence>
<comment type="caution">
    <text evidence="3">The sequence shown here is derived from an EMBL/GenBank/DDBJ whole genome shotgun (WGS) entry which is preliminary data.</text>
</comment>
<feature type="domain" description="Pyrroloquinoline quinone-dependent pyranose dehydrogenase beta-propeller" evidence="2">
    <location>
        <begin position="281"/>
        <end position="392"/>
    </location>
</feature>
<dbReference type="InterPro" id="IPR011041">
    <property type="entry name" value="Quinoprot_gluc/sorb_DH_b-prop"/>
</dbReference>
<dbReference type="EMBL" id="JAASRM010000001">
    <property type="protein sequence ID" value="NIK88225.1"/>
    <property type="molecule type" value="Genomic_DNA"/>
</dbReference>
<dbReference type="Pfam" id="PF22807">
    <property type="entry name" value="TrAA12"/>
    <property type="match status" value="1"/>
</dbReference>
<dbReference type="PANTHER" id="PTHR33546:SF1">
    <property type="entry name" value="LARGE, MULTIFUNCTIONAL SECRETED PROTEIN"/>
    <property type="match status" value="1"/>
</dbReference>
<feature type="chain" id="PRO_5032335356" evidence="1">
    <location>
        <begin position="19"/>
        <end position="396"/>
    </location>
</feature>
<feature type="signal peptide" evidence="1">
    <location>
        <begin position="1"/>
        <end position="18"/>
    </location>
</feature>
<evidence type="ECO:0000259" key="2">
    <source>
        <dbReference type="Pfam" id="PF22807"/>
    </source>
</evidence>
<gene>
    <name evidence="3" type="ORF">FHS83_001543</name>
</gene>
<dbReference type="Proteomes" id="UP000570514">
    <property type="component" value="Unassembled WGS sequence"/>
</dbReference>
<name>A0A846MYE4_9PROT</name>